<evidence type="ECO:0000313" key="7">
    <source>
        <dbReference type="EMBL" id="BAU57371.1"/>
    </source>
</evidence>
<dbReference type="GO" id="GO:0008233">
    <property type="term" value="F:peptidase activity"/>
    <property type="evidence" value="ECO:0007669"/>
    <property type="project" value="UniProtKB-KW"/>
</dbReference>
<keyword evidence="8" id="KW-1185">Reference proteome</keyword>
<dbReference type="Pfam" id="PF01957">
    <property type="entry name" value="NfeD"/>
    <property type="match status" value="1"/>
</dbReference>
<dbReference type="RefSeq" id="WP_096408325.1">
    <property type="nucleotide sequence ID" value="NZ_AP017372.2"/>
</dbReference>
<keyword evidence="2 5" id="KW-0812">Transmembrane</keyword>
<reference evidence="7" key="1">
    <citation type="submission" date="2016-02" db="EMBL/GenBank/DDBJ databases">
        <title>Halorhodospira halochloris DSM-1059 complete genome, version 2.</title>
        <authorList>
            <person name="Tsukatani Y."/>
        </authorList>
    </citation>
    <scope>NUCLEOTIDE SEQUENCE</scope>
    <source>
        <strain evidence="7">DSM 1059</strain>
    </source>
</reference>
<evidence type="ECO:0000256" key="2">
    <source>
        <dbReference type="ARBA" id="ARBA00022692"/>
    </source>
</evidence>
<organism evidence="7 8">
    <name type="scientific">Halorhodospira halochloris</name>
    <name type="common">Ectothiorhodospira halochloris</name>
    <dbReference type="NCBI Taxonomy" id="1052"/>
    <lineage>
        <taxon>Bacteria</taxon>
        <taxon>Pseudomonadati</taxon>
        <taxon>Pseudomonadota</taxon>
        <taxon>Gammaproteobacteria</taxon>
        <taxon>Chromatiales</taxon>
        <taxon>Ectothiorhodospiraceae</taxon>
        <taxon>Halorhodospira</taxon>
    </lineage>
</organism>
<sequence>MLKRTQQGTHPAISYWLIQLPGLLLIAILAAIAANHNLVSASTAILIFIAWLIKDLILYPVFARTAWLYYPMGQEALIGERGEVVREITPNKPGQVRVKGEIWQARSVDHHSFKPGEDVEVFGVDGLTAFVKPTT</sequence>
<keyword evidence="4 5" id="KW-0472">Membrane</keyword>
<comment type="subcellular location">
    <subcellularLocation>
        <location evidence="1">Membrane</location>
        <topology evidence="1">Multi-pass membrane protein</topology>
    </subcellularLocation>
</comment>
<dbReference type="AlphaFoldDB" id="A0A120MZM9"/>
<name>A0A120MZM9_HALHR</name>
<dbReference type="KEGG" id="hhk:HH1059_06860"/>
<keyword evidence="7" id="KW-0645">Protease</keyword>
<dbReference type="EMBL" id="AP017372">
    <property type="protein sequence ID" value="BAU57371.1"/>
    <property type="molecule type" value="Genomic_DNA"/>
</dbReference>
<dbReference type="SUPFAM" id="SSF141322">
    <property type="entry name" value="NfeD domain-like"/>
    <property type="match status" value="1"/>
</dbReference>
<evidence type="ECO:0000256" key="1">
    <source>
        <dbReference type="ARBA" id="ARBA00004141"/>
    </source>
</evidence>
<dbReference type="GO" id="GO:0006508">
    <property type="term" value="P:proteolysis"/>
    <property type="evidence" value="ECO:0007669"/>
    <property type="project" value="UniProtKB-KW"/>
</dbReference>
<proteinExistence type="predicted"/>
<dbReference type="PANTHER" id="PTHR33507:SF4">
    <property type="entry name" value="NODULATION COMPETITIVENESS PROTEIN NFED"/>
    <property type="match status" value="1"/>
</dbReference>
<feature type="domain" description="NfeD-like C-terminal" evidence="6">
    <location>
        <begin position="75"/>
        <end position="133"/>
    </location>
</feature>
<protein>
    <submittedName>
        <fullName evidence="7">Activity regulator of membrane protease YbbK</fullName>
    </submittedName>
</protein>
<evidence type="ECO:0000259" key="6">
    <source>
        <dbReference type="Pfam" id="PF01957"/>
    </source>
</evidence>
<keyword evidence="3 5" id="KW-1133">Transmembrane helix</keyword>
<dbReference type="InterPro" id="IPR002810">
    <property type="entry name" value="NfeD-like_C"/>
</dbReference>
<dbReference type="InterPro" id="IPR012340">
    <property type="entry name" value="NA-bd_OB-fold"/>
</dbReference>
<evidence type="ECO:0000256" key="5">
    <source>
        <dbReference type="SAM" id="Phobius"/>
    </source>
</evidence>
<feature type="transmembrane region" description="Helical" evidence="5">
    <location>
        <begin position="12"/>
        <end position="33"/>
    </location>
</feature>
<evidence type="ECO:0000256" key="3">
    <source>
        <dbReference type="ARBA" id="ARBA00022989"/>
    </source>
</evidence>
<dbReference type="GO" id="GO:0016020">
    <property type="term" value="C:membrane"/>
    <property type="evidence" value="ECO:0007669"/>
    <property type="project" value="UniProtKB-SubCell"/>
</dbReference>
<feature type="transmembrane region" description="Helical" evidence="5">
    <location>
        <begin position="39"/>
        <end position="62"/>
    </location>
</feature>
<dbReference type="Proteomes" id="UP000218890">
    <property type="component" value="Chromosome"/>
</dbReference>
<dbReference type="OrthoDB" id="5796541at2"/>
<dbReference type="InterPro" id="IPR052165">
    <property type="entry name" value="Membrane_assoc_protease"/>
</dbReference>
<dbReference type="Gene3D" id="2.40.50.140">
    <property type="entry name" value="Nucleic acid-binding proteins"/>
    <property type="match status" value="1"/>
</dbReference>
<keyword evidence="7" id="KW-0378">Hydrolase</keyword>
<evidence type="ECO:0000256" key="4">
    <source>
        <dbReference type="ARBA" id="ARBA00023136"/>
    </source>
</evidence>
<accession>A0A120MZM9</accession>
<gene>
    <name evidence="7" type="ORF">HH1059_06860</name>
</gene>
<evidence type="ECO:0000313" key="8">
    <source>
        <dbReference type="Proteomes" id="UP000218890"/>
    </source>
</evidence>
<dbReference type="PANTHER" id="PTHR33507">
    <property type="entry name" value="INNER MEMBRANE PROTEIN YBBJ"/>
    <property type="match status" value="1"/>
</dbReference>